<dbReference type="Proteomes" id="UP001600888">
    <property type="component" value="Unassembled WGS sequence"/>
</dbReference>
<protein>
    <submittedName>
        <fullName evidence="2">Uncharacterized protein</fullName>
    </submittedName>
</protein>
<evidence type="ECO:0000313" key="2">
    <source>
        <dbReference type="EMBL" id="KAL2291645.1"/>
    </source>
</evidence>
<gene>
    <name evidence="2" type="ORF">FJTKL_11871</name>
</gene>
<comment type="caution">
    <text evidence="2">The sequence shown here is derived from an EMBL/GenBank/DDBJ whole genome shotgun (WGS) entry which is preliminary data.</text>
</comment>
<accession>A0ABR4FAB6</accession>
<dbReference type="EMBL" id="JBAWTH010000005">
    <property type="protein sequence ID" value="KAL2291645.1"/>
    <property type="molecule type" value="Genomic_DNA"/>
</dbReference>
<evidence type="ECO:0000256" key="1">
    <source>
        <dbReference type="SAM" id="MobiDB-lite"/>
    </source>
</evidence>
<reference evidence="2 3" key="1">
    <citation type="submission" date="2024-03" db="EMBL/GenBank/DDBJ databases">
        <title>A high-quality draft genome sequence of Diaporthe vaccinii, a causative agent of upright dieback and viscid rot disease in cranberry plants.</title>
        <authorList>
            <person name="Sarrasin M."/>
            <person name="Lang B.F."/>
            <person name="Burger G."/>
        </authorList>
    </citation>
    <scope>NUCLEOTIDE SEQUENCE [LARGE SCALE GENOMIC DNA]</scope>
    <source>
        <strain evidence="2 3">IS7</strain>
    </source>
</reference>
<name>A0ABR4FAB6_9PEZI</name>
<proteinExistence type="predicted"/>
<feature type="region of interest" description="Disordered" evidence="1">
    <location>
        <begin position="63"/>
        <end position="84"/>
    </location>
</feature>
<keyword evidence="3" id="KW-1185">Reference proteome</keyword>
<organism evidence="2 3">
    <name type="scientific">Diaporthe vaccinii</name>
    <dbReference type="NCBI Taxonomy" id="105482"/>
    <lineage>
        <taxon>Eukaryota</taxon>
        <taxon>Fungi</taxon>
        <taxon>Dikarya</taxon>
        <taxon>Ascomycota</taxon>
        <taxon>Pezizomycotina</taxon>
        <taxon>Sordariomycetes</taxon>
        <taxon>Sordariomycetidae</taxon>
        <taxon>Diaporthales</taxon>
        <taxon>Diaporthaceae</taxon>
        <taxon>Diaporthe</taxon>
        <taxon>Diaporthe eres species complex</taxon>
    </lineage>
</organism>
<evidence type="ECO:0000313" key="3">
    <source>
        <dbReference type="Proteomes" id="UP001600888"/>
    </source>
</evidence>
<sequence length="84" mass="9331">MFSDDDFCYPKPVLVSSGCCPFPSLVLHLNVQRIRKSLVCKRGTSGSRVLRLYYMYVCCAKGRHAPAPGISDRDALSRKKPGPL</sequence>